<protein>
    <recommendedName>
        <fullName evidence="4">Bacterial Ig-like domain-containing protein</fullName>
    </recommendedName>
</protein>
<dbReference type="AlphaFoldDB" id="A0A7Y3SXT4"/>
<evidence type="ECO:0008006" key="4">
    <source>
        <dbReference type="Google" id="ProtNLM"/>
    </source>
</evidence>
<evidence type="ECO:0000313" key="3">
    <source>
        <dbReference type="Proteomes" id="UP000531659"/>
    </source>
</evidence>
<dbReference type="RefSeq" id="WP_171297987.1">
    <property type="nucleotide sequence ID" value="NZ_CP087098.1"/>
</dbReference>
<evidence type="ECO:0000313" key="2">
    <source>
        <dbReference type="EMBL" id="NNU77334.1"/>
    </source>
</evidence>
<feature type="signal peptide" evidence="1">
    <location>
        <begin position="1"/>
        <end position="25"/>
    </location>
</feature>
<sequence>MKNFKKIITMGFVLLIVMLSKPVMAVGIGSFADVPNFSVVIGDSIYTLEYANDLKNTSLINESVVKNKGDIFIKTDDNGWIKNSDGTQVSKDSVDISTIKYNNGQEVVGSVSVTSKVTQIQVNKALTKNGTNTATFTYKILDQTGLDITKTIPASQINAIASVSSTVVLDPLTATGTITYNSITDIGTSINVTLTDKINGSTINVVMLPPAVETYAPKVNKIIVTSTELRTSGDIGYASYSIYDQYGNDVTNTSLGANVTFSSNIGVVKSINGSLTITANAGIKYSMLNSVVITGSDSITGVSTTATLSVILAGSTQIGTLSNIILTTLTNVDGKILTAGDTSDVFYAGYVAIDVNGKLTTNYDLMAQGLILTGDHMLTTSTPNVIAQLVRDPSDGAKGLIKVTATSDKISVDMPIVIMAITASKTSQLSTTLKKQSAVVSFILAYPSESISSGESVLIPFTALDQNGRIITKFSELNGMVTLTGATLEENLDGTASVKNNKIYSNGTDSLHIDITAITQTGKYSSITIVIK</sequence>
<comment type="caution">
    <text evidence="2">The sequence shown here is derived from an EMBL/GenBank/DDBJ whole genome shotgun (WGS) entry which is preliminary data.</text>
</comment>
<accession>A0A7Y3SXT4</accession>
<keyword evidence="1" id="KW-0732">Signal</keyword>
<reference evidence="2 3" key="1">
    <citation type="submission" date="2020-05" db="EMBL/GenBank/DDBJ databases">
        <title>Complete genome of Clostridium estertheticum subspecies estertheticum, isolated from Vacuum packed lamb meat from New Zealand imported to Switzerland.</title>
        <authorList>
            <person name="Wambui J."/>
            <person name="Stevens M.J.A."/>
            <person name="Stephan R."/>
        </authorList>
    </citation>
    <scope>NUCLEOTIDE SEQUENCE [LARGE SCALE GENOMIC DNA]</scope>
    <source>
        <strain evidence="2 3">CEST001</strain>
    </source>
</reference>
<organism evidence="2 3">
    <name type="scientific">Clostridium estertheticum</name>
    <dbReference type="NCBI Taxonomy" id="238834"/>
    <lineage>
        <taxon>Bacteria</taxon>
        <taxon>Bacillati</taxon>
        <taxon>Bacillota</taxon>
        <taxon>Clostridia</taxon>
        <taxon>Eubacteriales</taxon>
        <taxon>Clostridiaceae</taxon>
        <taxon>Clostridium</taxon>
    </lineage>
</organism>
<feature type="chain" id="PRO_5031507975" description="Bacterial Ig-like domain-containing protein" evidence="1">
    <location>
        <begin position="26"/>
        <end position="532"/>
    </location>
</feature>
<dbReference type="Proteomes" id="UP000531659">
    <property type="component" value="Unassembled WGS sequence"/>
</dbReference>
<gene>
    <name evidence="2" type="ORF">HLQ16_15470</name>
</gene>
<name>A0A7Y3SXT4_9CLOT</name>
<proteinExistence type="predicted"/>
<evidence type="ECO:0000256" key="1">
    <source>
        <dbReference type="SAM" id="SignalP"/>
    </source>
</evidence>
<dbReference type="EMBL" id="JABEYB010000012">
    <property type="protein sequence ID" value="NNU77334.1"/>
    <property type="molecule type" value="Genomic_DNA"/>
</dbReference>